<evidence type="ECO:0000313" key="6">
    <source>
        <dbReference type="EMBL" id="EWG54090.1"/>
    </source>
</evidence>
<feature type="region of interest" description="Disordered" evidence="4">
    <location>
        <begin position="1165"/>
        <end position="1192"/>
    </location>
</feature>
<keyword evidence="7" id="KW-1185">Reference proteome</keyword>
<dbReference type="Gene3D" id="1.25.40.20">
    <property type="entry name" value="Ankyrin repeat-containing domain"/>
    <property type="match status" value="4"/>
</dbReference>
<evidence type="ECO:0000256" key="4">
    <source>
        <dbReference type="SAM" id="MobiDB-lite"/>
    </source>
</evidence>
<evidence type="ECO:0000256" key="3">
    <source>
        <dbReference type="PROSITE-ProRule" id="PRU00023"/>
    </source>
</evidence>
<dbReference type="EMBL" id="CM000581">
    <property type="protein sequence ID" value="EWG54090.1"/>
    <property type="molecule type" value="Genomic_DNA"/>
</dbReference>
<keyword evidence="1" id="KW-0677">Repeat</keyword>
<evidence type="ECO:0000313" key="7">
    <source>
        <dbReference type="Proteomes" id="UP000009096"/>
    </source>
</evidence>
<feature type="domain" description="Clr5" evidence="5">
    <location>
        <begin position="11"/>
        <end position="62"/>
    </location>
</feature>
<feature type="repeat" description="ANK" evidence="3">
    <location>
        <begin position="933"/>
        <end position="965"/>
    </location>
</feature>
<proteinExistence type="predicted"/>
<dbReference type="GeneID" id="30069833"/>
<dbReference type="InterPro" id="IPR002110">
    <property type="entry name" value="Ankyrin_rpt"/>
</dbReference>
<dbReference type="Proteomes" id="UP000009096">
    <property type="component" value="Chromosome 4"/>
</dbReference>
<feature type="repeat" description="ANK" evidence="3">
    <location>
        <begin position="344"/>
        <end position="373"/>
    </location>
</feature>
<dbReference type="PROSITE" id="PS50088">
    <property type="entry name" value="ANK_REPEAT"/>
    <property type="match status" value="5"/>
</dbReference>
<dbReference type="PANTHER" id="PTHR24198">
    <property type="entry name" value="ANKYRIN REPEAT AND PROTEIN KINASE DOMAIN-CONTAINING PROTEIN"/>
    <property type="match status" value="1"/>
</dbReference>
<dbReference type="KEGG" id="fvr:FVEG_12386"/>
<dbReference type="InterPro" id="IPR036770">
    <property type="entry name" value="Ankyrin_rpt-contain_sf"/>
</dbReference>
<dbReference type="SUPFAM" id="SSF48403">
    <property type="entry name" value="Ankyrin repeat"/>
    <property type="match status" value="2"/>
</dbReference>
<evidence type="ECO:0000256" key="1">
    <source>
        <dbReference type="ARBA" id="ARBA00022737"/>
    </source>
</evidence>
<dbReference type="VEuPathDB" id="FungiDB:FVEG_12386"/>
<feature type="repeat" description="ANK" evidence="3">
    <location>
        <begin position="969"/>
        <end position="1001"/>
    </location>
</feature>
<dbReference type="PROSITE" id="PS50297">
    <property type="entry name" value="ANK_REP_REGION"/>
    <property type="match status" value="4"/>
</dbReference>
<protein>
    <recommendedName>
        <fullName evidence="5">Clr5 domain-containing protein</fullName>
    </recommendedName>
</protein>
<dbReference type="EMBL" id="DS022260">
    <property type="protein sequence ID" value="EWG54090.1"/>
    <property type="molecule type" value="Genomic_DNA"/>
</dbReference>
<dbReference type="SMART" id="SM00248">
    <property type="entry name" value="ANK"/>
    <property type="match status" value="11"/>
</dbReference>
<dbReference type="PANTHER" id="PTHR24198:SF165">
    <property type="entry name" value="ANKYRIN REPEAT-CONTAINING PROTEIN-RELATED"/>
    <property type="match status" value="1"/>
</dbReference>
<feature type="repeat" description="ANK" evidence="3">
    <location>
        <begin position="1004"/>
        <end position="1036"/>
    </location>
</feature>
<sequence>MGATTTSYPSEGDWLKHQNMIRYEYLVKDTSLKDLVILLRAQGLHVTKAQLEYRLKSWNLSKNIDKETWQYIDRKIRKRKDEGKDSEVIHCGKRLKKLKVTKETNRHRETNIFARFKTPPPSPTNLQLSICTPPALQMSSDWPLSLPWISLQNSNWNTTINCAASKGVALQHKHQADIATSLMVSMLAHAKASRAVTLSKLIAATNNAILEWYPGEHEETTQNMLDSPSSKSISECFKLMVYMMSNSMLFQDSRHLEFISSLLGNGTLDTLADFKKLRNESPTIRAFLEKLFQLAITKVTSIIIIINGAGLSKPLALIEWLLEVGIDPNCHCHDVFRQSSVLATPIQKAVKAGSMELVQLLLRYGARADIPRCRTNETAFINLVLESRGSDAGRFRMLNLLFDNKFLNEDEMLRAAIELGDTALMLKILQHDPDVTSYETAWLHPACRRQQTHSHTYLADSSALMMAVQAGGIMADYMLDHLLARGQPTPAVLADAYIAAASGGHYSIVLRLEGLQTPRIICNRKGITPLEVAVVGGDPRVCKHLLERYGGASTLLLLVAAELVKVDVLQLLIDYGGNPNCPISQDDFKLYQYLDMDYCRYELPSSILNILIHGDIRNIDMEQSILILIQNGALLSCGDIAGLSRRGFHRCLEAALAVGGNPNDRDGSKRTALQYALDGTWSFSGDGHITRAFRSAELLIETGAKLNGGEVVRAIDLQNKDLILYLLRHGGTLTDVDGAGKGCLEAEIIAQNDPFLQEALEMQDFAIDAGPFCAAIHRQDWDLVGRLFERAHKPTNCRLLEGTAVGLAAKAGQLDLLDRLLTRFTHPSVLCSAILPFWLHEGVMITIEVYHGRLGYWRAPKHQNGSILIMGSPLTLASFRDDTSGFRELLRRGCCMDRVTWHVLADSHRSYDYLQLLREFGCGLGSLTKYDAELDTALCKAIKMRQNDLAKYLVEVGADVNEFDLSVSARVSPLQCAVKEGNIDMATYLLETGANINAPPAYNKGATALQFAAINGYIGFARYLIQLGARVNARGPRRFGRSALEGAAEHGRFDMVALLIRHGAVTTGHGRQQLVTAVAYAQSMAHHAVAEWLKKKCGWDGADQHALQRSDVNQEIWMECLMSFCCDEYHDDNVKCTYHYTEEQREDHIRQCWRCLRLQLRQDYEDGSDNDSIGSFSDEDEGIDTEDDDSQQ</sequence>
<evidence type="ECO:0000259" key="5">
    <source>
        <dbReference type="Pfam" id="PF14420"/>
    </source>
</evidence>
<dbReference type="Pfam" id="PF12796">
    <property type="entry name" value="Ank_2"/>
    <property type="match status" value="1"/>
</dbReference>
<dbReference type="OrthoDB" id="539213at2759"/>
<evidence type="ECO:0000256" key="2">
    <source>
        <dbReference type="ARBA" id="ARBA00023043"/>
    </source>
</evidence>
<accession>W7N1S0</accession>
<name>W7N1S0_GIBM7</name>
<reference evidence="6 7" key="1">
    <citation type="journal article" date="2010" name="Nature">
        <title>Comparative genomics reveals mobile pathogenicity chromosomes in Fusarium.</title>
        <authorList>
            <person name="Ma L.J."/>
            <person name="van der Does H.C."/>
            <person name="Borkovich K.A."/>
            <person name="Coleman J.J."/>
            <person name="Daboussi M.J."/>
            <person name="Di Pietro A."/>
            <person name="Dufresne M."/>
            <person name="Freitag M."/>
            <person name="Grabherr M."/>
            <person name="Henrissat B."/>
            <person name="Houterman P.M."/>
            <person name="Kang S."/>
            <person name="Shim W.B."/>
            <person name="Woloshuk C."/>
            <person name="Xie X."/>
            <person name="Xu J.R."/>
            <person name="Antoniw J."/>
            <person name="Baker S.E."/>
            <person name="Bluhm B.H."/>
            <person name="Breakspear A."/>
            <person name="Brown D.W."/>
            <person name="Butchko R.A."/>
            <person name="Chapman S."/>
            <person name="Coulson R."/>
            <person name="Coutinho P.M."/>
            <person name="Danchin E.G."/>
            <person name="Diener A."/>
            <person name="Gale L.R."/>
            <person name="Gardiner D.M."/>
            <person name="Goff S."/>
            <person name="Hammond-Kosack K.E."/>
            <person name="Hilburn K."/>
            <person name="Hua-Van A."/>
            <person name="Jonkers W."/>
            <person name="Kazan K."/>
            <person name="Kodira C.D."/>
            <person name="Koehrsen M."/>
            <person name="Kumar L."/>
            <person name="Lee Y.H."/>
            <person name="Li L."/>
            <person name="Manners J.M."/>
            <person name="Miranda-Saavedra D."/>
            <person name="Mukherjee M."/>
            <person name="Park G."/>
            <person name="Park J."/>
            <person name="Park S.Y."/>
            <person name="Proctor R.H."/>
            <person name="Regev A."/>
            <person name="Ruiz-Roldan M.C."/>
            <person name="Sain D."/>
            <person name="Sakthikumar S."/>
            <person name="Sykes S."/>
            <person name="Schwartz D.C."/>
            <person name="Turgeon B.G."/>
            <person name="Wapinski I."/>
            <person name="Yoder O."/>
            <person name="Young S."/>
            <person name="Zeng Q."/>
            <person name="Zhou S."/>
            <person name="Galagan J."/>
            <person name="Cuomo C.A."/>
            <person name="Kistler H.C."/>
            <person name="Rep M."/>
        </authorList>
    </citation>
    <scope>NUCLEOTIDE SEQUENCE [LARGE SCALE GENOMIC DNA]</scope>
    <source>
        <strain evidence="7">M3125 / FGSC 7600</strain>
    </source>
</reference>
<dbReference type="InterPro" id="IPR025676">
    <property type="entry name" value="Clr5_dom"/>
</dbReference>
<dbReference type="eggNOG" id="KOG0508">
    <property type="taxonomic scope" value="Eukaryota"/>
</dbReference>
<feature type="compositionally biased region" description="Acidic residues" evidence="4">
    <location>
        <begin position="1177"/>
        <end position="1192"/>
    </location>
</feature>
<dbReference type="RefSeq" id="XP_018760281.1">
    <property type="nucleotide sequence ID" value="XM_018901733.1"/>
</dbReference>
<keyword evidence="2 3" id="KW-0040">ANK repeat</keyword>
<feature type="repeat" description="ANK" evidence="3">
    <location>
        <begin position="1039"/>
        <end position="1064"/>
    </location>
</feature>
<dbReference type="Pfam" id="PF14420">
    <property type="entry name" value="Clr5"/>
    <property type="match status" value="1"/>
</dbReference>
<organism evidence="6 7">
    <name type="scientific">Gibberella moniliformis (strain M3125 / FGSC 7600)</name>
    <name type="common">Maize ear and stalk rot fungus</name>
    <name type="synonym">Fusarium verticillioides</name>
    <dbReference type="NCBI Taxonomy" id="334819"/>
    <lineage>
        <taxon>Eukaryota</taxon>
        <taxon>Fungi</taxon>
        <taxon>Dikarya</taxon>
        <taxon>Ascomycota</taxon>
        <taxon>Pezizomycotina</taxon>
        <taxon>Sordariomycetes</taxon>
        <taxon>Hypocreomycetidae</taxon>
        <taxon>Hypocreales</taxon>
        <taxon>Nectriaceae</taxon>
        <taxon>Fusarium</taxon>
        <taxon>Fusarium fujikuroi species complex</taxon>
    </lineage>
</organism>
<gene>
    <name evidence="6" type="ORF">FVEG_12386</name>
</gene>
<dbReference type="AlphaFoldDB" id="W7N1S0"/>